<reference evidence="2" key="1">
    <citation type="journal article" date="2019" name="Int. J. Syst. Evol. Microbiol.">
        <title>The Global Catalogue of Microorganisms (GCM) 10K type strain sequencing project: providing services to taxonomists for standard genome sequencing and annotation.</title>
        <authorList>
            <consortium name="The Broad Institute Genomics Platform"/>
            <consortium name="The Broad Institute Genome Sequencing Center for Infectious Disease"/>
            <person name="Wu L."/>
            <person name="Ma J."/>
        </authorList>
    </citation>
    <scope>NUCLEOTIDE SEQUENCE [LARGE SCALE GENOMIC DNA]</scope>
    <source>
        <strain evidence="2">CECT 7131</strain>
    </source>
</reference>
<organism evidence="1 2">
    <name type="scientific">Paeniroseomonas aquatica</name>
    <dbReference type="NCBI Taxonomy" id="373043"/>
    <lineage>
        <taxon>Bacteria</taxon>
        <taxon>Pseudomonadati</taxon>
        <taxon>Pseudomonadota</taxon>
        <taxon>Alphaproteobacteria</taxon>
        <taxon>Acetobacterales</taxon>
        <taxon>Acetobacteraceae</taxon>
        <taxon>Paeniroseomonas</taxon>
    </lineage>
</organism>
<sequence length="110" mass="11673">MDEDTRAALAAIQTGIANLTASVALVARHQTIQGEKISRILDVLVPEEDEEEEKGPTTAELLGRMMAANAKAVKEMTAQLTEISGAVEGVPVNTVQAMGQAFNMPERKPG</sequence>
<name>A0ABT8A2A7_9PROT</name>
<proteinExistence type="predicted"/>
<evidence type="ECO:0000313" key="2">
    <source>
        <dbReference type="Proteomes" id="UP001529369"/>
    </source>
</evidence>
<comment type="caution">
    <text evidence="1">The sequence shown here is derived from an EMBL/GenBank/DDBJ whole genome shotgun (WGS) entry which is preliminary data.</text>
</comment>
<dbReference type="RefSeq" id="WP_290315657.1">
    <property type="nucleotide sequence ID" value="NZ_JAUFPN010000043.1"/>
</dbReference>
<keyword evidence="2" id="KW-1185">Reference proteome</keyword>
<dbReference type="Proteomes" id="UP001529369">
    <property type="component" value="Unassembled WGS sequence"/>
</dbReference>
<gene>
    <name evidence="1" type="ORF">QWZ14_05655</name>
</gene>
<evidence type="ECO:0000313" key="1">
    <source>
        <dbReference type="EMBL" id="MDN3563862.1"/>
    </source>
</evidence>
<protein>
    <submittedName>
        <fullName evidence="1">Uncharacterized protein</fullName>
    </submittedName>
</protein>
<accession>A0ABT8A2A7</accession>
<dbReference type="EMBL" id="JAUFPN010000043">
    <property type="protein sequence ID" value="MDN3563862.1"/>
    <property type="molecule type" value="Genomic_DNA"/>
</dbReference>